<gene>
    <name evidence="2" type="ORF">KCU76_g17232</name>
</gene>
<dbReference type="AlphaFoldDB" id="A0A9P8E0H6"/>
<reference evidence="2" key="2">
    <citation type="submission" date="2021-08" db="EMBL/GenBank/DDBJ databases">
        <authorList>
            <person name="Gostincar C."/>
            <person name="Sun X."/>
            <person name="Song Z."/>
            <person name="Gunde-Cimerman N."/>
        </authorList>
    </citation>
    <scope>NUCLEOTIDE SEQUENCE</scope>
    <source>
        <strain evidence="2">EXF-9911</strain>
    </source>
</reference>
<accession>A0A9P8E0H6</accession>
<feature type="region of interest" description="Disordered" evidence="1">
    <location>
        <begin position="93"/>
        <end position="141"/>
    </location>
</feature>
<dbReference type="EMBL" id="JAHFXF010001333">
    <property type="protein sequence ID" value="KAG9669761.1"/>
    <property type="molecule type" value="Genomic_DNA"/>
</dbReference>
<feature type="non-terminal residue" evidence="2">
    <location>
        <position position="452"/>
    </location>
</feature>
<proteinExistence type="predicted"/>
<protein>
    <submittedName>
        <fullName evidence="2">Uncharacterized protein</fullName>
    </submittedName>
</protein>
<sequence>MVMSRSRSTSRDDGLGAPKQNQQQHRRASSTPGPRDDFHAGFVKRLVGILDNHGKVIKNNATFLSEISSTLRNHSYSRLPRPVSEPALKVPTTPIVQPATPNDCAVESSPEFMPPTPPDTPTVEVSDWSHQPPKPSEVKYQTEHPKVPKIIIKDHSTSTSTTISAPVDAIMDLSISSTDDADAVVTTSDMTASTSDKHNTALVPVNKNSIGISNASISSFKDLSFNYATPKMASSTSPEPNSADQTTVSEEDISQWYAYHADRAAKSLRYDLREVGLKMDRFVRRINDLNSQCSALNNLMSSNASTILNPNTQQHRRTRSTPAVQGNDYYTRKEKEIRDDIKEAFQSLRSALAFYRKQRVAPLELVNTKADVVMPGYWSLDAYGKRRALFHFYNRNKDISKPGDRARYHDAMALLDACTAMSLNQEFVDKIDRWESQIGTVKSQAGADTVIP</sequence>
<feature type="region of interest" description="Disordered" evidence="1">
    <location>
        <begin position="1"/>
        <end position="39"/>
    </location>
</feature>
<evidence type="ECO:0000313" key="3">
    <source>
        <dbReference type="Proteomes" id="UP000779574"/>
    </source>
</evidence>
<name>A0A9P8E0H6_AURME</name>
<reference evidence="2" key="1">
    <citation type="journal article" date="2021" name="J Fungi (Basel)">
        <title>Virulence traits and population genomics of the black yeast Aureobasidium melanogenum.</title>
        <authorList>
            <person name="Cernosa A."/>
            <person name="Sun X."/>
            <person name="Gostincar C."/>
            <person name="Fang C."/>
            <person name="Gunde-Cimerman N."/>
            <person name="Song Z."/>
        </authorList>
    </citation>
    <scope>NUCLEOTIDE SEQUENCE</scope>
    <source>
        <strain evidence="2">EXF-9911</strain>
    </source>
</reference>
<evidence type="ECO:0000313" key="2">
    <source>
        <dbReference type="EMBL" id="KAG9669761.1"/>
    </source>
</evidence>
<dbReference type="OrthoDB" id="3871640at2759"/>
<evidence type="ECO:0000256" key="1">
    <source>
        <dbReference type="SAM" id="MobiDB-lite"/>
    </source>
</evidence>
<dbReference type="Proteomes" id="UP000779574">
    <property type="component" value="Unassembled WGS sequence"/>
</dbReference>
<comment type="caution">
    <text evidence="2">The sequence shown here is derived from an EMBL/GenBank/DDBJ whole genome shotgun (WGS) entry which is preliminary data.</text>
</comment>
<organism evidence="2 3">
    <name type="scientific">Aureobasidium melanogenum</name>
    <name type="common">Aureobasidium pullulans var. melanogenum</name>
    <dbReference type="NCBI Taxonomy" id="46634"/>
    <lineage>
        <taxon>Eukaryota</taxon>
        <taxon>Fungi</taxon>
        <taxon>Dikarya</taxon>
        <taxon>Ascomycota</taxon>
        <taxon>Pezizomycotina</taxon>
        <taxon>Dothideomycetes</taxon>
        <taxon>Dothideomycetidae</taxon>
        <taxon>Dothideales</taxon>
        <taxon>Saccotheciaceae</taxon>
        <taxon>Aureobasidium</taxon>
    </lineage>
</organism>